<comment type="similarity">
    <text evidence="2">Belongs to the CbiQ family.</text>
</comment>
<dbReference type="CDD" id="cd16914">
    <property type="entry name" value="EcfT"/>
    <property type="match status" value="1"/>
</dbReference>
<feature type="transmembrane region" description="Helical" evidence="6">
    <location>
        <begin position="74"/>
        <end position="94"/>
    </location>
</feature>
<dbReference type="Proteomes" id="UP001241603">
    <property type="component" value="Unassembled WGS sequence"/>
</dbReference>
<dbReference type="InterPro" id="IPR003339">
    <property type="entry name" value="ABC/ECF_trnsptr_transmembrane"/>
</dbReference>
<dbReference type="Pfam" id="PF02361">
    <property type="entry name" value="CbiQ"/>
    <property type="match status" value="1"/>
</dbReference>
<gene>
    <name evidence="7" type="ORF">QO014_003708</name>
</gene>
<proteinExistence type="inferred from homology"/>
<evidence type="ECO:0000313" key="7">
    <source>
        <dbReference type="EMBL" id="MDQ0439307.1"/>
    </source>
</evidence>
<accession>A0ABU0HAG9</accession>
<keyword evidence="5 6" id="KW-0472">Membrane</keyword>
<organism evidence="7 8">
    <name type="scientific">Kaistia dalseonensis</name>
    <dbReference type="NCBI Taxonomy" id="410840"/>
    <lineage>
        <taxon>Bacteria</taxon>
        <taxon>Pseudomonadati</taxon>
        <taxon>Pseudomonadota</taxon>
        <taxon>Alphaproteobacteria</taxon>
        <taxon>Hyphomicrobiales</taxon>
        <taxon>Kaistiaceae</taxon>
        <taxon>Kaistia</taxon>
    </lineage>
</organism>
<dbReference type="RefSeq" id="WP_266350195.1">
    <property type="nucleotide sequence ID" value="NZ_JAPKNG010000005.1"/>
</dbReference>
<dbReference type="PANTHER" id="PTHR33514:SF13">
    <property type="entry name" value="PROTEIN ABCI12, CHLOROPLASTIC"/>
    <property type="match status" value="1"/>
</dbReference>
<evidence type="ECO:0000256" key="4">
    <source>
        <dbReference type="ARBA" id="ARBA00022989"/>
    </source>
</evidence>
<evidence type="ECO:0000256" key="2">
    <source>
        <dbReference type="ARBA" id="ARBA00008564"/>
    </source>
</evidence>
<name>A0ABU0HAG9_9HYPH</name>
<evidence type="ECO:0000256" key="3">
    <source>
        <dbReference type="ARBA" id="ARBA00022692"/>
    </source>
</evidence>
<evidence type="ECO:0000313" key="8">
    <source>
        <dbReference type="Proteomes" id="UP001241603"/>
    </source>
</evidence>
<sequence>MSSRSGPQSGQTALLFLPGDSLLHRANPLTSLIFMLWMISAAAVLPTIGTTILIVAGVALSFAMGVGPRVTKRLVITMLPLLVALLVVHGFLVSRPDFIPLVGPLTYSPTGLEYAAQVVTRIGAMLTASLIFVTTTHPGDILKSLDQRGVSPGVSYLIASPLLLIEPFSERAKAIRDAQRARGLDLTSTFKARFKALPALLIPLITLALSDLDHRASILNSRAFRAQKHRTVIDAPPDDRFQVWLRRVLIVLAIAQLGIPLLWR</sequence>
<feature type="transmembrane region" description="Helical" evidence="6">
    <location>
        <begin position="32"/>
        <end position="62"/>
    </location>
</feature>
<protein>
    <submittedName>
        <fullName evidence="7">Energy-coupling factor transport system permease protein</fullName>
    </submittedName>
</protein>
<keyword evidence="4 6" id="KW-1133">Transmembrane helix</keyword>
<comment type="caution">
    <text evidence="7">The sequence shown here is derived from an EMBL/GenBank/DDBJ whole genome shotgun (WGS) entry which is preliminary data.</text>
</comment>
<dbReference type="PANTHER" id="PTHR33514">
    <property type="entry name" value="PROTEIN ABCI12, CHLOROPLASTIC"/>
    <property type="match status" value="1"/>
</dbReference>
<reference evidence="7 8" key="1">
    <citation type="submission" date="2023-07" db="EMBL/GenBank/DDBJ databases">
        <title>Genomic Encyclopedia of Type Strains, Phase IV (KMG-IV): sequencing the most valuable type-strain genomes for metagenomic binning, comparative biology and taxonomic classification.</title>
        <authorList>
            <person name="Goeker M."/>
        </authorList>
    </citation>
    <scope>NUCLEOTIDE SEQUENCE [LARGE SCALE GENOMIC DNA]</scope>
    <source>
        <strain evidence="7 8">B6-8</strain>
    </source>
</reference>
<evidence type="ECO:0000256" key="5">
    <source>
        <dbReference type="ARBA" id="ARBA00023136"/>
    </source>
</evidence>
<comment type="subcellular location">
    <subcellularLocation>
        <location evidence="1">Membrane</location>
        <topology evidence="1">Multi-pass membrane protein</topology>
    </subcellularLocation>
</comment>
<keyword evidence="8" id="KW-1185">Reference proteome</keyword>
<evidence type="ECO:0000256" key="1">
    <source>
        <dbReference type="ARBA" id="ARBA00004141"/>
    </source>
</evidence>
<evidence type="ECO:0000256" key="6">
    <source>
        <dbReference type="SAM" id="Phobius"/>
    </source>
</evidence>
<keyword evidence="3 6" id="KW-0812">Transmembrane</keyword>
<dbReference type="EMBL" id="JAUSVO010000005">
    <property type="protein sequence ID" value="MDQ0439307.1"/>
    <property type="molecule type" value="Genomic_DNA"/>
</dbReference>